<dbReference type="Gene3D" id="2.60.200.20">
    <property type="match status" value="1"/>
</dbReference>
<organism evidence="3 4">
    <name type="scientific">Schaalia canis</name>
    <dbReference type="NCBI Taxonomy" id="100469"/>
    <lineage>
        <taxon>Bacteria</taxon>
        <taxon>Bacillati</taxon>
        <taxon>Actinomycetota</taxon>
        <taxon>Actinomycetes</taxon>
        <taxon>Actinomycetales</taxon>
        <taxon>Actinomycetaceae</taxon>
        <taxon>Schaalia</taxon>
    </lineage>
</organism>
<name>A0A3P1SEL2_9ACTO</name>
<dbReference type="SUPFAM" id="SSF49879">
    <property type="entry name" value="SMAD/FHA domain"/>
    <property type="match status" value="1"/>
</dbReference>
<dbReference type="PROSITE" id="PS50006">
    <property type="entry name" value="FHA_DOMAIN"/>
    <property type="match status" value="1"/>
</dbReference>
<dbReference type="InterPro" id="IPR008984">
    <property type="entry name" value="SMAD_FHA_dom_sf"/>
</dbReference>
<dbReference type="OrthoDB" id="151099at2"/>
<dbReference type="SMART" id="SM00240">
    <property type="entry name" value="FHA"/>
    <property type="match status" value="1"/>
</dbReference>
<dbReference type="PANTHER" id="PTHR23308">
    <property type="entry name" value="NUCLEAR INHIBITOR OF PROTEIN PHOSPHATASE-1"/>
    <property type="match status" value="1"/>
</dbReference>
<protein>
    <submittedName>
        <fullName evidence="3">DUF2662 domain-containing protein</fullName>
    </submittedName>
</protein>
<dbReference type="InterPro" id="IPR000253">
    <property type="entry name" value="FHA_dom"/>
</dbReference>
<dbReference type="Pfam" id="PF00498">
    <property type="entry name" value="FHA"/>
    <property type="match status" value="1"/>
</dbReference>
<dbReference type="InterPro" id="IPR050923">
    <property type="entry name" value="Cell_Proc_Reg/RNA_Proc"/>
</dbReference>
<dbReference type="Gene3D" id="3.30.2320.60">
    <property type="entry name" value="FhaA, phosphopeptide-binding domain (DUF3662)"/>
    <property type="match status" value="1"/>
</dbReference>
<gene>
    <name evidence="3" type="ORF">EII11_05995</name>
</gene>
<dbReference type="RefSeq" id="WP_124870075.1">
    <property type="nucleotide sequence ID" value="NZ_RQZF01000004.1"/>
</dbReference>
<comment type="caution">
    <text evidence="3">The sequence shown here is derived from an EMBL/GenBank/DDBJ whole genome shotgun (WGS) entry which is preliminary data.</text>
</comment>
<dbReference type="InterPro" id="IPR022128">
    <property type="entry name" value="FhaA_N"/>
</dbReference>
<keyword evidence="4" id="KW-1185">Reference proteome</keyword>
<dbReference type="EMBL" id="RQZF01000004">
    <property type="protein sequence ID" value="RRC95417.1"/>
    <property type="molecule type" value="Genomic_DNA"/>
</dbReference>
<reference evidence="3 4" key="1">
    <citation type="submission" date="2018-11" db="EMBL/GenBank/DDBJ databases">
        <title>Genomes From Bacteria Associated with the Canine Oral Cavity: a Test Case for Automated Genome-Based Taxonomic Assignment.</title>
        <authorList>
            <person name="Coil D.A."/>
            <person name="Jospin G."/>
            <person name="Darling A.E."/>
            <person name="Wallis C."/>
            <person name="Davis I.J."/>
            <person name="Harris S."/>
            <person name="Eisen J.A."/>
            <person name="Holcombe L.J."/>
            <person name="O'Flynn C."/>
        </authorList>
    </citation>
    <scope>NUCLEOTIDE SEQUENCE [LARGE SCALE GENOMIC DNA]</scope>
    <source>
        <strain evidence="3 4">OH770</strain>
    </source>
</reference>
<dbReference type="Pfam" id="PF12401">
    <property type="entry name" value="FhaA_N"/>
    <property type="match status" value="1"/>
</dbReference>
<evidence type="ECO:0000256" key="1">
    <source>
        <dbReference type="ARBA" id="ARBA00022553"/>
    </source>
</evidence>
<keyword evidence="1" id="KW-0597">Phosphoprotein</keyword>
<feature type="domain" description="FHA" evidence="2">
    <location>
        <begin position="155"/>
        <end position="204"/>
    </location>
</feature>
<evidence type="ECO:0000259" key="2">
    <source>
        <dbReference type="PROSITE" id="PS50006"/>
    </source>
</evidence>
<evidence type="ECO:0000313" key="3">
    <source>
        <dbReference type="EMBL" id="RRC95417.1"/>
    </source>
</evidence>
<dbReference type="Proteomes" id="UP000280444">
    <property type="component" value="Unassembled WGS sequence"/>
</dbReference>
<dbReference type="InterPro" id="IPR042287">
    <property type="entry name" value="FhaA_N_sf"/>
</dbReference>
<evidence type="ECO:0000313" key="4">
    <source>
        <dbReference type="Proteomes" id="UP000280444"/>
    </source>
</evidence>
<dbReference type="CDD" id="cd00060">
    <property type="entry name" value="FHA"/>
    <property type="match status" value="1"/>
</dbReference>
<sequence>MSIFDRFENAVERGVNSAFSRVFRSGLKPVDITTAIQRAMDDNTSAVSSSRIIAPNHFTVHIAQGDADTLGAELPVLAEEFALQATEHAAFHGYALLGPVEVIFELSAVEATGQLSIDTANRRGSVAPATAVAPSPEHPIIEVEGERWLLKEAVTVLGRGSESDIVVNDGGVSRRHLELRITPTGVIATDLGSTNGSFVEGHRIDAATLVDGNQITIGRTNIMFWTHPSDVTPEVS</sequence>
<proteinExistence type="predicted"/>
<dbReference type="AlphaFoldDB" id="A0A3P1SEL2"/>
<accession>A0A3P1SEL2</accession>